<dbReference type="EMBL" id="JATAAI010000014">
    <property type="protein sequence ID" value="KAK1741068.1"/>
    <property type="molecule type" value="Genomic_DNA"/>
</dbReference>
<evidence type="ECO:0000313" key="2">
    <source>
        <dbReference type="Proteomes" id="UP001224775"/>
    </source>
</evidence>
<sequence>MMNSRSVQRQRRPSPLFAVGLILYLLSSHYECRTVVFAFSTSNPKAVQTLPDAAAELSSSSRRRVIAAITSTIITASTATLAPQSACADVTNKIASTTALRSLLNIQTQLPIRLKPVAQSNNYVGIKQCLREPPLDGIRKNMLVLVRGGEDGPKAGELLLAYKQLISALENMDATATLGMQGRNKKLNDDPFLLSLQYDEVEKALGLFIEVGSAAASIPLQEDDGKQTKVGSIDVRSGEVTPRYI</sequence>
<name>A0AAD8Y7M2_9STRA</name>
<evidence type="ECO:0000313" key="1">
    <source>
        <dbReference type="EMBL" id="KAK1741068.1"/>
    </source>
</evidence>
<comment type="caution">
    <text evidence="1">The sequence shown here is derived from an EMBL/GenBank/DDBJ whole genome shotgun (WGS) entry which is preliminary data.</text>
</comment>
<gene>
    <name evidence="1" type="ORF">QTG54_008320</name>
</gene>
<protein>
    <submittedName>
        <fullName evidence="1">Uncharacterized protein</fullName>
    </submittedName>
</protein>
<reference evidence="1" key="1">
    <citation type="submission" date="2023-06" db="EMBL/GenBank/DDBJ databases">
        <title>Survivors Of The Sea: Transcriptome response of Skeletonema marinoi to long-term dormancy.</title>
        <authorList>
            <person name="Pinder M.I.M."/>
            <person name="Kourtchenko O."/>
            <person name="Robertson E.K."/>
            <person name="Larsson T."/>
            <person name="Maumus F."/>
            <person name="Osuna-Cruz C.M."/>
            <person name="Vancaester E."/>
            <person name="Stenow R."/>
            <person name="Vandepoele K."/>
            <person name="Ploug H."/>
            <person name="Bruchert V."/>
            <person name="Godhe A."/>
            <person name="Topel M."/>
        </authorList>
    </citation>
    <scope>NUCLEOTIDE SEQUENCE</scope>
    <source>
        <strain evidence="1">R05AC</strain>
    </source>
</reference>
<keyword evidence="2" id="KW-1185">Reference proteome</keyword>
<dbReference type="AlphaFoldDB" id="A0AAD8Y7M2"/>
<organism evidence="1 2">
    <name type="scientific">Skeletonema marinoi</name>
    <dbReference type="NCBI Taxonomy" id="267567"/>
    <lineage>
        <taxon>Eukaryota</taxon>
        <taxon>Sar</taxon>
        <taxon>Stramenopiles</taxon>
        <taxon>Ochrophyta</taxon>
        <taxon>Bacillariophyta</taxon>
        <taxon>Coscinodiscophyceae</taxon>
        <taxon>Thalassiosirophycidae</taxon>
        <taxon>Thalassiosirales</taxon>
        <taxon>Skeletonemataceae</taxon>
        <taxon>Skeletonema</taxon>
        <taxon>Skeletonema marinoi-dohrnii complex</taxon>
    </lineage>
</organism>
<proteinExistence type="predicted"/>
<accession>A0AAD8Y7M2</accession>
<dbReference type="Proteomes" id="UP001224775">
    <property type="component" value="Unassembled WGS sequence"/>
</dbReference>